<dbReference type="GO" id="GO:0030677">
    <property type="term" value="C:ribonuclease P complex"/>
    <property type="evidence" value="ECO:0007669"/>
    <property type="project" value="TreeGrafter"/>
</dbReference>
<evidence type="ECO:0000256" key="7">
    <source>
        <dbReference type="HAMAP-Rule" id="MF_00227"/>
    </source>
</evidence>
<comment type="caution">
    <text evidence="9">The sequence shown here is derived from an EMBL/GenBank/DDBJ whole genome shotgun (WGS) entry which is preliminary data.</text>
</comment>
<dbReference type="InterPro" id="IPR020539">
    <property type="entry name" value="RNase_P_CS"/>
</dbReference>
<keyword evidence="6 7" id="KW-0694">RNA-binding</keyword>
<dbReference type="Pfam" id="PF00825">
    <property type="entry name" value="Ribonuclease_P"/>
    <property type="match status" value="1"/>
</dbReference>
<gene>
    <name evidence="7 9" type="primary">rnpA</name>
    <name evidence="9" type="ORF">KDK92_21795</name>
</gene>
<reference evidence="9" key="1">
    <citation type="journal article" date="2021" name="mSystems">
        <title>Bacteria and Archaea Synergistically Convert Glycine Betaine to Biogenic Methane in the Formosa Cold Seep of the South China Sea.</title>
        <authorList>
            <person name="Li L."/>
            <person name="Zhang W."/>
            <person name="Zhang S."/>
            <person name="Song L."/>
            <person name="Sun Q."/>
            <person name="Zhang H."/>
            <person name="Xiang H."/>
            <person name="Dong X."/>
        </authorList>
    </citation>
    <scope>NUCLEOTIDE SEQUENCE</scope>
    <source>
        <strain evidence="9">ZWT</strain>
    </source>
</reference>
<name>A0A9J6P832_9CLOT</name>
<dbReference type="GO" id="GO:0042781">
    <property type="term" value="F:3'-tRNA processing endoribonuclease activity"/>
    <property type="evidence" value="ECO:0007669"/>
    <property type="project" value="TreeGrafter"/>
</dbReference>
<reference evidence="9" key="2">
    <citation type="submission" date="2021-04" db="EMBL/GenBank/DDBJ databases">
        <authorList>
            <person name="Dong X."/>
        </authorList>
    </citation>
    <scope>NUCLEOTIDE SEQUENCE</scope>
    <source>
        <strain evidence="9">ZWT</strain>
    </source>
</reference>
<dbReference type="GO" id="GO:0001682">
    <property type="term" value="P:tRNA 5'-leader removal"/>
    <property type="evidence" value="ECO:0007669"/>
    <property type="project" value="UniProtKB-UniRule"/>
</dbReference>
<evidence type="ECO:0000256" key="2">
    <source>
        <dbReference type="ARBA" id="ARBA00022694"/>
    </source>
</evidence>
<dbReference type="RefSeq" id="WP_250861511.1">
    <property type="nucleotide sequence ID" value="NZ_JAGSOJ010000005.1"/>
</dbReference>
<dbReference type="NCBIfam" id="TIGR00188">
    <property type="entry name" value="rnpA"/>
    <property type="match status" value="1"/>
</dbReference>
<keyword evidence="5 7" id="KW-0378">Hydrolase</keyword>
<keyword evidence="4 7" id="KW-0255">Endonuclease</keyword>
<evidence type="ECO:0000313" key="9">
    <source>
        <dbReference type="EMBL" id="MCM1992356.1"/>
    </source>
</evidence>
<evidence type="ECO:0000256" key="3">
    <source>
        <dbReference type="ARBA" id="ARBA00022722"/>
    </source>
</evidence>
<evidence type="ECO:0000256" key="1">
    <source>
        <dbReference type="ARBA" id="ARBA00002663"/>
    </source>
</evidence>
<dbReference type="InterPro" id="IPR000100">
    <property type="entry name" value="RNase_P"/>
</dbReference>
<sequence length="114" mass="13684">MKETKKYRIRKNYEYRTVYRRGKSYSSRYLVLYVKRVNKDLNRIGISVSKKVGNAVVRNRVKRLVRENYNNYKKNIKVGYDFIIVARSVSRDANYKDINESVKVLFKKAGLYEE</sequence>
<accession>A0A9J6P832</accession>
<keyword evidence="2 7" id="KW-0819">tRNA processing</keyword>
<comment type="catalytic activity">
    <reaction evidence="7">
        <text>Endonucleolytic cleavage of RNA, removing 5'-extranucleotides from tRNA precursor.</text>
        <dbReference type="EC" id="3.1.26.5"/>
    </reaction>
</comment>
<dbReference type="Proteomes" id="UP001056429">
    <property type="component" value="Unassembled WGS sequence"/>
</dbReference>
<comment type="function">
    <text evidence="1 7">RNaseP catalyzes the removal of the 5'-leader sequence from pre-tRNA to produce the mature 5'-terminus. It can also cleave other RNA substrates such as 4.5S RNA. The protein component plays an auxiliary but essential role in vivo by binding to the 5'-leader sequence and broadening the substrate specificity of the ribozyme.</text>
</comment>
<dbReference type="Gene3D" id="3.30.230.10">
    <property type="match status" value="1"/>
</dbReference>
<dbReference type="HAMAP" id="MF_00227">
    <property type="entry name" value="RNase_P"/>
    <property type="match status" value="1"/>
</dbReference>
<comment type="similarity">
    <text evidence="7">Belongs to the RnpA family.</text>
</comment>
<dbReference type="InterPro" id="IPR014721">
    <property type="entry name" value="Ribsml_uS5_D2-typ_fold_subgr"/>
</dbReference>
<dbReference type="PANTHER" id="PTHR33992">
    <property type="entry name" value="RIBONUCLEASE P PROTEIN COMPONENT"/>
    <property type="match status" value="1"/>
</dbReference>
<keyword evidence="10" id="KW-1185">Reference proteome</keyword>
<protein>
    <recommendedName>
        <fullName evidence="7 8">Ribonuclease P protein component</fullName>
        <shortName evidence="7">RNase P protein</shortName>
        <shortName evidence="7">RNaseP protein</shortName>
        <ecNumber evidence="7 8">3.1.26.5</ecNumber>
    </recommendedName>
    <alternativeName>
        <fullName evidence="7">Protein C5</fullName>
    </alternativeName>
</protein>
<organism evidence="9 10">
    <name type="scientific">Oceanirhabdus seepicola</name>
    <dbReference type="NCBI Taxonomy" id="2828781"/>
    <lineage>
        <taxon>Bacteria</taxon>
        <taxon>Bacillati</taxon>
        <taxon>Bacillota</taxon>
        <taxon>Clostridia</taxon>
        <taxon>Eubacteriales</taxon>
        <taxon>Clostridiaceae</taxon>
        <taxon>Oceanirhabdus</taxon>
    </lineage>
</organism>
<evidence type="ECO:0000256" key="8">
    <source>
        <dbReference type="NCBIfam" id="TIGR00188"/>
    </source>
</evidence>
<dbReference type="PROSITE" id="PS00648">
    <property type="entry name" value="RIBONUCLEASE_P"/>
    <property type="match status" value="1"/>
</dbReference>
<evidence type="ECO:0000313" key="10">
    <source>
        <dbReference type="Proteomes" id="UP001056429"/>
    </source>
</evidence>
<dbReference type="EC" id="3.1.26.5" evidence="7 8"/>
<proteinExistence type="inferred from homology"/>
<dbReference type="InterPro" id="IPR020568">
    <property type="entry name" value="Ribosomal_Su5_D2-typ_SF"/>
</dbReference>
<dbReference type="PANTHER" id="PTHR33992:SF1">
    <property type="entry name" value="RIBONUCLEASE P PROTEIN COMPONENT"/>
    <property type="match status" value="1"/>
</dbReference>
<evidence type="ECO:0000256" key="6">
    <source>
        <dbReference type="ARBA" id="ARBA00022884"/>
    </source>
</evidence>
<comment type="subunit">
    <text evidence="7">Consists of a catalytic RNA component (M1 or rnpB) and a protein subunit.</text>
</comment>
<dbReference type="SUPFAM" id="SSF54211">
    <property type="entry name" value="Ribosomal protein S5 domain 2-like"/>
    <property type="match status" value="1"/>
</dbReference>
<evidence type="ECO:0000256" key="5">
    <source>
        <dbReference type="ARBA" id="ARBA00022801"/>
    </source>
</evidence>
<evidence type="ECO:0000256" key="4">
    <source>
        <dbReference type="ARBA" id="ARBA00022759"/>
    </source>
</evidence>
<dbReference type="AlphaFoldDB" id="A0A9J6P832"/>
<dbReference type="GO" id="GO:0004526">
    <property type="term" value="F:ribonuclease P activity"/>
    <property type="evidence" value="ECO:0007669"/>
    <property type="project" value="UniProtKB-UniRule"/>
</dbReference>
<dbReference type="EMBL" id="JAGSOJ010000005">
    <property type="protein sequence ID" value="MCM1992356.1"/>
    <property type="molecule type" value="Genomic_DNA"/>
</dbReference>
<dbReference type="GO" id="GO:0000049">
    <property type="term" value="F:tRNA binding"/>
    <property type="evidence" value="ECO:0007669"/>
    <property type="project" value="UniProtKB-UniRule"/>
</dbReference>
<keyword evidence="3 7" id="KW-0540">Nuclease</keyword>